<dbReference type="Proteomes" id="UP000692954">
    <property type="component" value="Unassembled WGS sequence"/>
</dbReference>
<name>A0A8S1QZZ4_9CILI</name>
<evidence type="ECO:0000313" key="2">
    <source>
        <dbReference type="Proteomes" id="UP000692954"/>
    </source>
</evidence>
<gene>
    <name evidence="1" type="ORF">PSON_ATCC_30995.1.T1270133</name>
</gene>
<keyword evidence="2" id="KW-1185">Reference proteome</keyword>
<evidence type="ECO:0000313" key="1">
    <source>
        <dbReference type="EMBL" id="CAD8120674.1"/>
    </source>
</evidence>
<dbReference type="AlphaFoldDB" id="A0A8S1QZZ4"/>
<proteinExistence type="predicted"/>
<protein>
    <submittedName>
        <fullName evidence="1">Uncharacterized protein</fullName>
    </submittedName>
</protein>
<organism evidence="1 2">
    <name type="scientific">Paramecium sonneborni</name>
    <dbReference type="NCBI Taxonomy" id="65129"/>
    <lineage>
        <taxon>Eukaryota</taxon>
        <taxon>Sar</taxon>
        <taxon>Alveolata</taxon>
        <taxon>Ciliophora</taxon>
        <taxon>Intramacronucleata</taxon>
        <taxon>Oligohymenophorea</taxon>
        <taxon>Peniculida</taxon>
        <taxon>Parameciidae</taxon>
        <taxon>Paramecium</taxon>
    </lineage>
</organism>
<comment type="caution">
    <text evidence="1">The sequence shown here is derived from an EMBL/GenBank/DDBJ whole genome shotgun (WGS) entry which is preliminary data.</text>
</comment>
<dbReference type="EMBL" id="CAJJDN010000127">
    <property type="protein sequence ID" value="CAD8120674.1"/>
    <property type="molecule type" value="Genomic_DNA"/>
</dbReference>
<dbReference type="OrthoDB" id="287377at2759"/>
<reference evidence="1" key="1">
    <citation type="submission" date="2021-01" db="EMBL/GenBank/DDBJ databases">
        <authorList>
            <consortium name="Genoscope - CEA"/>
            <person name="William W."/>
        </authorList>
    </citation>
    <scope>NUCLEOTIDE SEQUENCE</scope>
</reference>
<accession>A0A8S1QZZ4</accession>
<sequence>MQNIVKKNQVMDSVENSIENTILIIKCNNKQVLNSEIKKIFHQLEILLMQKQKIITFQNRLSSYLDKLFFHSNYCIYLIELSNYNVYNLIMQQYKVINEQPIPEHLFFWKYSDYKARSLTPSRSKSPLKKQKQQIKSTLQRLEDEEWAECTFKPQIFSKRCFQYNEGHFLQRCQQYEEQKQVKLQKLRISDVENELKECTFQPKISQYVRNANTINLNETNKKQVFENLTAQPKQTYAKQMYKYSDALNLLHKELHG</sequence>